<dbReference type="Pfam" id="PF02951">
    <property type="entry name" value="GSH-S_N"/>
    <property type="match status" value="1"/>
</dbReference>
<keyword evidence="4 10" id="KW-0317">Glutathione biosynthesis</keyword>
<keyword evidence="8" id="KW-0460">Magnesium</keyword>
<gene>
    <name evidence="10" type="primary">gshB</name>
    <name evidence="12" type="ORF">GMO_05670</name>
</gene>
<dbReference type="STRING" id="1088869.GMO_05670"/>
<keyword evidence="13" id="KW-1185">Reference proteome</keyword>
<protein>
    <recommendedName>
        <fullName evidence="10">Glutathione synthetase</fullName>
        <ecNumber evidence="10">6.3.2.3</ecNumber>
    </recommendedName>
    <alternativeName>
        <fullName evidence="10">GSH synthetase</fullName>
        <shortName evidence="10">GSH-S</shortName>
        <shortName evidence="10">GSHase</shortName>
    </alternativeName>
    <alternativeName>
        <fullName evidence="10">Glutathione synthase</fullName>
    </alternativeName>
</protein>
<dbReference type="eggNOG" id="COG0189">
    <property type="taxonomic scope" value="Bacteria"/>
</dbReference>
<comment type="cofactor">
    <cofactor evidence="1">
        <name>Mn(2+)</name>
        <dbReference type="ChEBI" id="CHEBI:29035"/>
    </cofactor>
</comment>
<evidence type="ECO:0000256" key="5">
    <source>
        <dbReference type="ARBA" id="ARBA00022723"/>
    </source>
</evidence>
<dbReference type="SUPFAM" id="SSF52440">
    <property type="entry name" value="PreATP-grasp domain"/>
    <property type="match status" value="1"/>
</dbReference>
<evidence type="ECO:0000256" key="6">
    <source>
        <dbReference type="ARBA" id="ARBA00022741"/>
    </source>
</evidence>
<dbReference type="PATRIC" id="fig|1088869.3.peg.577"/>
<dbReference type="InterPro" id="IPR004218">
    <property type="entry name" value="GSHS_ATP-bd"/>
</dbReference>
<comment type="similarity">
    <text evidence="10">Belongs to the prokaryotic GSH synthase family.</text>
</comment>
<keyword evidence="6 10" id="KW-0547">Nucleotide-binding</keyword>
<evidence type="ECO:0000256" key="7">
    <source>
        <dbReference type="ARBA" id="ARBA00022840"/>
    </source>
</evidence>
<evidence type="ECO:0000256" key="10">
    <source>
        <dbReference type="HAMAP-Rule" id="MF_00162"/>
    </source>
</evidence>
<comment type="catalytic activity">
    <reaction evidence="10">
        <text>gamma-L-glutamyl-L-cysteine + glycine + ATP = glutathione + ADP + phosphate + H(+)</text>
        <dbReference type="Rhea" id="RHEA:13557"/>
        <dbReference type="ChEBI" id="CHEBI:15378"/>
        <dbReference type="ChEBI" id="CHEBI:30616"/>
        <dbReference type="ChEBI" id="CHEBI:43474"/>
        <dbReference type="ChEBI" id="CHEBI:57305"/>
        <dbReference type="ChEBI" id="CHEBI:57925"/>
        <dbReference type="ChEBI" id="CHEBI:58173"/>
        <dbReference type="ChEBI" id="CHEBI:456216"/>
        <dbReference type="EC" id="6.3.2.3"/>
    </reaction>
</comment>
<keyword evidence="5" id="KW-0479">Metal-binding</keyword>
<dbReference type="Proteomes" id="UP000004949">
    <property type="component" value="Unassembled WGS sequence"/>
</dbReference>
<dbReference type="NCBIfam" id="TIGR01380">
    <property type="entry name" value="glut_syn"/>
    <property type="match status" value="1"/>
</dbReference>
<evidence type="ECO:0000256" key="4">
    <source>
        <dbReference type="ARBA" id="ARBA00022684"/>
    </source>
</evidence>
<dbReference type="Gene3D" id="3.40.50.20">
    <property type="match status" value="1"/>
</dbReference>
<dbReference type="InterPro" id="IPR013815">
    <property type="entry name" value="ATP_grasp_subdomain_1"/>
</dbReference>
<organism evidence="12 13">
    <name type="scientific">Gluconobacter morbifer G707</name>
    <dbReference type="NCBI Taxonomy" id="1088869"/>
    <lineage>
        <taxon>Bacteria</taxon>
        <taxon>Pseudomonadati</taxon>
        <taxon>Pseudomonadota</taxon>
        <taxon>Alphaproteobacteria</taxon>
        <taxon>Acetobacterales</taxon>
        <taxon>Acetobacteraceae</taxon>
        <taxon>Gluconobacter</taxon>
    </lineage>
</organism>
<dbReference type="AlphaFoldDB" id="G6XGF2"/>
<dbReference type="GO" id="GO:0005524">
    <property type="term" value="F:ATP binding"/>
    <property type="evidence" value="ECO:0007669"/>
    <property type="project" value="UniProtKB-UniRule"/>
</dbReference>
<dbReference type="PANTHER" id="PTHR21621:SF4">
    <property type="entry name" value="GLUTATHIONE SYNTHETASE"/>
    <property type="match status" value="1"/>
</dbReference>
<dbReference type="Gene3D" id="3.30.1490.20">
    <property type="entry name" value="ATP-grasp fold, A domain"/>
    <property type="match status" value="1"/>
</dbReference>
<evidence type="ECO:0000256" key="9">
    <source>
        <dbReference type="ARBA" id="ARBA00023211"/>
    </source>
</evidence>
<dbReference type="UniPathway" id="UPA00142">
    <property type="reaction ID" value="UER00210"/>
</dbReference>
<dbReference type="GO" id="GO:0004363">
    <property type="term" value="F:glutathione synthase activity"/>
    <property type="evidence" value="ECO:0007669"/>
    <property type="project" value="UniProtKB-UniRule"/>
</dbReference>
<sequence length="345" mass="38512">MKKEFCPLQLTNAFFTEFSFMSRLLRVAVQMDPLEQVNIDADSTFALMLEAQSRGYELWVYPVTSLSLVEGQGRGGRVQARARRVDVRRQKGDHALFGDEQMLDLGETDVILMRQDPPFDMGYITATHMLEHIHGVGEGLSLVVNDPVAVRNAPEKLLVTHFPHLMPPTLITWDPREITAFREKYEDIIVKPLYGNGGAGIFRIKPGDENLGALLEMHFARSREPLMIQRYEPAVRQGDKRIILVDGKPIGGINRVPATGEARSNMHVGGRAERAALTDRDLEICAAIGPYLREHGLIFTGIDVIGDWLTEINVTSPTGLQELDRFEGINSAALIWDAIEARLAS</sequence>
<evidence type="ECO:0000259" key="11">
    <source>
        <dbReference type="PROSITE" id="PS50975"/>
    </source>
</evidence>
<dbReference type="HAMAP" id="MF_00162">
    <property type="entry name" value="GSH_S"/>
    <property type="match status" value="1"/>
</dbReference>
<dbReference type="InterPro" id="IPR016185">
    <property type="entry name" value="PreATP-grasp_dom_sf"/>
</dbReference>
<evidence type="ECO:0000256" key="8">
    <source>
        <dbReference type="ARBA" id="ARBA00022842"/>
    </source>
</evidence>
<dbReference type="EMBL" id="AGQV01000001">
    <property type="protein sequence ID" value="EHH69260.1"/>
    <property type="molecule type" value="Genomic_DNA"/>
</dbReference>
<keyword evidence="7 10" id="KW-0067">ATP-binding</keyword>
<evidence type="ECO:0000256" key="3">
    <source>
        <dbReference type="ARBA" id="ARBA00022598"/>
    </source>
</evidence>
<evidence type="ECO:0000256" key="1">
    <source>
        <dbReference type="ARBA" id="ARBA00001936"/>
    </source>
</evidence>
<dbReference type="NCBIfam" id="NF003573">
    <property type="entry name" value="PRK05246.1"/>
    <property type="match status" value="1"/>
</dbReference>
<dbReference type="GO" id="GO:0046872">
    <property type="term" value="F:metal ion binding"/>
    <property type="evidence" value="ECO:0007669"/>
    <property type="project" value="UniProtKB-KW"/>
</dbReference>
<dbReference type="InterPro" id="IPR004215">
    <property type="entry name" value="GSHS_N"/>
</dbReference>
<keyword evidence="9" id="KW-0464">Manganese</keyword>
<dbReference type="GO" id="GO:0005737">
    <property type="term" value="C:cytoplasm"/>
    <property type="evidence" value="ECO:0007669"/>
    <property type="project" value="TreeGrafter"/>
</dbReference>
<evidence type="ECO:0000313" key="13">
    <source>
        <dbReference type="Proteomes" id="UP000004949"/>
    </source>
</evidence>
<dbReference type="PANTHER" id="PTHR21621">
    <property type="entry name" value="RIBOSOMAL PROTEIN S6 MODIFICATION PROTEIN"/>
    <property type="match status" value="1"/>
</dbReference>
<name>G6XGF2_9PROT</name>
<feature type="domain" description="ATP-grasp" evidence="11">
    <location>
        <begin position="156"/>
        <end position="340"/>
    </location>
</feature>
<comment type="caution">
    <text evidence="12">The sequence shown here is derived from an EMBL/GenBank/DDBJ whole genome shotgun (WGS) entry which is preliminary data.</text>
</comment>
<dbReference type="EC" id="6.3.2.3" evidence="10"/>
<accession>G6XGF2</accession>
<proteinExistence type="inferred from homology"/>
<dbReference type="PROSITE" id="PS50975">
    <property type="entry name" value="ATP_GRASP"/>
    <property type="match status" value="1"/>
</dbReference>
<dbReference type="Pfam" id="PF02955">
    <property type="entry name" value="GSH-S_ATP"/>
    <property type="match status" value="1"/>
</dbReference>
<keyword evidence="3 10" id="KW-0436">Ligase</keyword>
<dbReference type="SUPFAM" id="SSF56059">
    <property type="entry name" value="Glutathione synthetase ATP-binding domain-like"/>
    <property type="match status" value="1"/>
</dbReference>
<dbReference type="Gene3D" id="3.30.470.20">
    <property type="entry name" value="ATP-grasp fold, B domain"/>
    <property type="match status" value="1"/>
</dbReference>
<reference evidence="12 13" key="1">
    <citation type="submission" date="2011-10" db="EMBL/GenBank/DDBJ databases">
        <title>Genome sequence of Gluconobacter morbifer G707, isolated from Drosophila gut.</title>
        <authorList>
            <person name="Lee W.-J."/>
            <person name="Kim E.-K."/>
        </authorList>
    </citation>
    <scope>NUCLEOTIDE SEQUENCE [LARGE SCALE GENOMIC DNA]</scope>
    <source>
        <strain evidence="12 13">G707</strain>
    </source>
</reference>
<evidence type="ECO:0000313" key="12">
    <source>
        <dbReference type="EMBL" id="EHH69260.1"/>
    </source>
</evidence>
<dbReference type="InterPro" id="IPR011761">
    <property type="entry name" value="ATP-grasp"/>
</dbReference>
<comment type="pathway">
    <text evidence="10">Sulfur metabolism; glutathione biosynthesis; glutathione from L-cysteine and L-glutamate: step 2/2.</text>
</comment>
<dbReference type="InterPro" id="IPR006284">
    <property type="entry name" value="Glut_synth_pro"/>
</dbReference>
<comment type="cofactor">
    <cofactor evidence="2">
        <name>Mg(2+)</name>
        <dbReference type="ChEBI" id="CHEBI:18420"/>
    </cofactor>
</comment>
<evidence type="ECO:0000256" key="2">
    <source>
        <dbReference type="ARBA" id="ARBA00001946"/>
    </source>
</evidence>